<reference evidence="2 3" key="1">
    <citation type="submission" date="2024-08" db="EMBL/GenBank/DDBJ databases">
        <authorList>
            <person name="Will J Nash"/>
            <person name="Angela Man"/>
            <person name="Seanna McTaggart"/>
            <person name="Kendall Baker"/>
            <person name="Tom Barker"/>
            <person name="Leah Catchpole"/>
            <person name="Alex Durrant"/>
            <person name="Karim Gharbi"/>
            <person name="Naomi Irish"/>
            <person name="Gemy Kaithakottil"/>
            <person name="Debby Ku"/>
            <person name="Aaliyah Providence"/>
            <person name="Felix Shaw"/>
            <person name="David Swarbreck"/>
            <person name="Chris Watkins"/>
            <person name="Ann M. McCartney"/>
            <person name="Giulio Formenti"/>
            <person name="Alice Mouton"/>
            <person name="Noel Vella"/>
            <person name="Bjorn M von Reumont"/>
            <person name="Adriana Vella"/>
            <person name="Wilfried Haerty"/>
        </authorList>
    </citation>
    <scope>NUCLEOTIDE SEQUENCE [LARGE SCALE GENOMIC DNA]</scope>
</reference>
<name>A0ABP1NK05_XYLVO</name>
<gene>
    <name evidence="2" type="ORF">XYLVIOL_LOCUS4963</name>
</gene>
<keyword evidence="3" id="KW-1185">Reference proteome</keyword>
<accession>A0ABP1NK05</accession>
<evidence type="ECO:0000313" key="2">
    <source>
        <dbReference type="EMBL" id="CAL7941364.1"/>
    </source>
</evidence>
<proteinExistence type="predicted"/>
<dbReference type="Proteomes" id="UP001642520">
    <property type="component" value="Unassembled WGS sequence"/>
</dbReference>
<feature type="compositionally biased region" description="Basic and acidic residues" evidence="1">
    <location>
        <begin position="153"/>
        <end position="178"/>
    </location>
</feature>
<sequence>MRKRGARLRLGSTRLSALRGSPSPPPRCMHAFYAACTALDAFLSRAAINRRNIEVESPAAWPGESRDTEPCARPAVTRAATRFRRLSIIREPSGGASRGLGNGKARKKNRQIGQRTSGNRDEGGGGGGGAAAAAAAAAATAAGPRRNADQGGENEREREREREREKERKRDREREREKRRASYVRCCSIFLESDKLGARYARDNSARSPLERILHTAAIAFSWQRARSYVHTHVRNW</sequence>
<dbReference type="EMBL" id="CAXAJV020001292">
    <property type="protein sequence ID" value="CAL7941364.1"/>
    <property type="molecule type" value="Genomic_DNA"/>
</dbReference>
<feature type="region of interest" description="Disordered" evidence="1">
    <location>
        <begin position="84"/>
        <end position="178"/>
    </location>
</feature>
<feature type="compositionally biased region" description="Low complexity" evidence="1">
    <location>
        <begin position="131"/>
        <end position="143"/>
    </location>
</feature>
<organism evidence="2 3">
    <name type="scientific">Xylocopa violacea</name>
    <name type="common">Violet carpenter bee</name>
    <name type="synonym">Apis violacea</name>
    <dbReference type="NCBI Taxonomy" id="135666"/>
    <lineage>
        <taxon>Eukaryota</taxon>
        <taxon>Metazoa</taxon>
        <taxon>Ecdysozoa</taxon>
        <taxon>Arthropoda</taxon>
        <taxon>Hexapoda</taxon>
        <taxon>Insecta</taxon>
        <taxon>Pterygota</taxon>
        <taxon>Neoptera</taxon>
        <taxon>Endopterygota</taxon>
        <taxon>Hymenoptera</taxon>
        <taxon>Apocrita</taxon>
        <taxon>Aculeata</taxon>
        <taxon>Apoidea</taxon>
        <taxon>Anthophila</taxon>
        <taxon>Apidae</taxon>
        <taxon>Xylocopa</taxon>
        <taxon>Xylocopa</taxon>
    </lineage>
</organism>
<protein>
    <submittedName>
        <fullName evidence="2">Uncharacterized protein</fullName>
    </submittedName>
</protein>
<comment type="caution">
    <text evidence="2">The sequence shown here is derived from an EMBL/GenBank/DDBJ whole genome shotgun (WGS) entry which is preliminary data.</text>
</comment>
<evidence type="ECO:0000313" key="3">
    <source>
        <dbReference type="Proteomes" id="UP001642520"/>
    </source>
</evidence>
<evidence type="ECO:0000256" key="1">
    <source>
        <dbReference type="SAM" id="MobiDB-lite"/>
    </source>
</evidence>